<proteinExistence type="predicted"/>
<dbReference type="Proteomes" id="UP000430508">
    <property type="component" value="Chromosome"/>
</dbReference>
<evidence type="ECO:0000313" key="2">
    <source>
        <dbReference type="EMBL" id="QGZ99256.1"/>
    </source>
</evidence>
<sequence>MFKWELDVSDNLNQRTEGFSASIGMSRERFIKLAILSQLEEMEMNMDERRRTADPSENKTLSQTYIKIGDEDIPVGPKGGYDHDKDKS</sequence>
<evidence type="ECO:0000256" key="1">
    <source>
        <dbReference type="SAM" id="MobiDB-lite"/>
    </source>
</evidence>
<name>A0A857DEH6_9FIRM</name>
<dbReference type="RefSeq" id="WP_021315774.1">
    <property type="nucleotide sequence ID" value="NZ_CP046996.1"/>
</dbReference>
<reference evidence="2 3" key="1">
    <citation type="submission" date="2019-12" db="EMBL/GenBank/DDBJ databases">
        <title>Sequence classification of anaerobic respiratory reductive dehalogenases: First we see many, then we see few.</title>
        <authorList>
            <person name="Molenda O."/>
            <person name="Puentes Jacome L.A."/>
            <person name="Cao X."/>
            <person name="Nesbo C.L."/>
            <person name="Tang S."/>
            <person name="Morson N."/>
            <person name="Patron J."/>
            <person name="Lomheim L."/>
            <person name="Wishart D.S."/>
            <person name="Edwards E.A."/>
        </authorList>
    </citation>
    <scope>NUCLEOTIDE SEQUENCE [LARGE SCALE GENOMIC DNA]</scope>
    <source>
        <strain evidence="2 3">12DCA</strain>
    </source>
</reference>
<feature type="compositionally biased region" description="Basic and acidic residues" evidence="1">
    <location>
        <begin position="46"/>
        <end position="57"/>
    </location>
</feature>
<accession>A0A857DEH6</accession>
<dbReference type="AlphaFoldDB" id="A0A857DEH6"/>
<protein>
    <submittedName>
        <fullName evidence="2">Uncharacterized protein</fullName>
    </submittedName>
</protein>
<gene>
    <name evidence="2" type="ORF">GQ588_00515</name>
</gene>
<dbReference type="EMBL" id="CP046996">
    <property type="protein sequence ID" value="QGZ99256.1"/>
    <property type="molecule type" value="Genomic_DNA"/>
</dbReference>
<feature type="region of interest" description="Disordered" evidence="1">
    <location>
        <begin position="46"/>
        <end position="88"/>
    </location>
</feature>
<evidence type="ECO:0000313" key="3">
    <source>
        <dbReference type="Proteomes" id="UP000430508"/>
    </source>
</evidence>
<organism evidence="2 3">
    <name type="scientific">Dehalobacter restrictus</name>
    <dbReference type="NCBI Taxonomy" id="55583"/>
    <lineage>
        <taxon>Bacteria</taxon>
        <taxon>Bacillati</taxon>
        <taxon>Bacillota</taxon>
        <taxon>Clostridia</taxon>
        <taxon>Eubacteriales</taxon>
        <taxon>Desulfitobacteriaceae</taxon>
        <taxon>Dehalobacter</taxon>
    </lineage>
</organism>